<dbReference type="EMBL" id="GBXM01107659">
    <property type="protein sequence ID" value="JAH00918.1"/>
    <property type="molecule type" value="Transcribed_RNA"/>
</dbReference>
<dbReference type="AlphaFoldDB" id="A0A0E9PAQ3"/>
<sequence>MKYLPKQVKLYQKHAGTCVFRNAQHVCFLFHVAQKDHMVLPLSGFKMVLEQYVHPPSVIFALVL</sequence>
<organism evidence="1">
    <name type="scientific">Anguilla anguilla</name>
    <name type="common">European freshwater eel</name>
    <name type="synonym">Muraena anguilla</name>
    <dbReference type="NCBI Taxonomy" id="7936"/>
    <lineage>
        <taxon>Eukaryota</taxon>
        <taxon>Metazoa</taxon>
        <taxon>Chordata</taxon>
        <taxon>Craniata</taxon>
        <taxon>Vertebrata</taxon>
        <taxon>Euteleostomi</taxon>
        <taxon>Actinopterygii</taxon>
        <taxon>Neopterygii</taxon>
        <taxon>Teleostei</taxon>
        <taxon>Anguilliformes</taxon>
        <taxon>Anguillidae</taxon>
        <taxon>Anguilla</taxon>
    </lineage>
</organism>
<reference evidence="1" key="1">
    <citation type="submission" date="2014-11" db="EMBL/GenBank/DDBJ databases">
        <authorList>
            <person name="Amaro Gonzalez C."/>
        </authorList>
    </citation>
    <scope>NUCLEOTIDE SEQUENCE</scope>
</reference>
<protein>
    <submittedName>
        <fullName evidence="1">Uncharacterized protein</fullName>
    </submittedName>
</protein>
<proteinExistence type="predicted"/>
<evidence type="ECO:0000313" key="1">
    <source>
        <dbReference type="EMBL" id="JAH00918.1"/>
    </source>
</evidence>
<name>A0A0E9PAQ3_ANGAN</name>
<accession>A0A0E9PAQ3</accession>
<reference evidence="1" key="2">
    <citation type="journal article" date="2015" name="Fish Shellfish Immunol.">
        <title>Early steps in the European eel (Anguilla anguilla)-Vibrio vulnificus interaction in the gills: Role of the RtxA13 toxin.</title>
        <authorList>
            <person name="Callol A."/>
            <person name="Pajuelo D."/>
            <person name="Ebbesson L."/>
            <person name="Teles M."/>
            <person name="MacKenzie S."/>
            <person name="Amaro C."/>
        </authorList>
    </citation>
    <scope>NUCLEOTIDE SEQUENCE</scope>
</reference>